<dbReference type="AlphaFoldDB" id="A0A5D3WLM7"/>
<accession>A0A5D3WLM7</accession>
<evidence type="ECO:0000256" key="3">
    <source>
        <dbReference type="ARBA" id="ARBA00022679"/>
    </source>
</evidence>
<name>A0A5D3WLM7_9BACT</name>
<dbReference type="Pfam" id="PF00535">
    <property type="entry name" value="Glycos_transf_2"/>
    <property type="match status" value="1"/>
</dbReference>
<dbReference type="InterPro" id="IPR001173">
    <property type="entry name" value="Glyco_trans_2-like"/>
</dbReference>
<dbReference type="EMBL" id="VNIB01000001">
    <property type="protein sequence ID" value="TYP00056.1"/>
    <property type="molecule type" value="Genomic_DNA"/>
</dbReference>
<keyword evidence="3 5" id="KW-0808">Transferase</keyword>
<comment type="similarity">
    <text evidence="1">Belongs to the glycosyltransferase 2 family.</text>
</comment>
<evidence type="ECO:0000313" key="5">
    <source>
        <dbReference type="EMBL" id="TYP00056.1"/>
    </source>
</evidence>
<dbReference type="GO" id="GO:0016757">
    <property type="term" value="F:glycosyltransferase activity"/>
    <property type="evidence" value="ECO:0007669"/>
    <property type="project" value="UniProtKB-KW"/>
</dbReference>
<proteinExistence type="inferred from homology"/>
<comment type="caution">
    <text evidence="5">The sequence shown here is derived from an EMBL/GenBank/DDBJ whole genome shotgun (WGS) entry which is preliminary data.</text>
</comment>
<gene>
    <name evidence="5" type="ORF">EDC39_101216</name>
</gene>
<keyword evidence="6" id="KW-1185">Reference proteome</keyword>
<sequence>MDLPLHSVCIPAYNHERYILSCLESIRAQTYPRLELTVINDGSRDRTAELRKLFSSVAAIVSSGSNWCEAEQGGLRRVTGCWNWSKGTSFKRLAEATLKRVVDKLNTRPRKCLCYRTPLEVFNETVGGALAT</sequence>
<evidence type="ECO:0000256" key="1">
    <source>
        <dbReference type="ARBA" id="ARBA00006739"/>
    </source>
</evidence>
<evidence type="ECO:0000313" key="6">
    <source>
        <dbReference type="Proteomes" id="UP000324159"/>
    </source>
</evidence>
<protein>
    <submittedName>
        <fullName evidence="5">Glycosyl transferase family 2</fullName>
    </submittedName>
</protein>
<dbReference type="PANTHER" id="PTHR43630">
    <property type="entry name" value="POLY-BETA-1,6-N-ACETYL-D-GLUCOSAMINE SYNTHASE"/>
    <property type="match status" value="1"/>
</dbReference>
<dbReference type="SUPFAM" id="SSF53448">
    <property type="entry name" value="Nucleotide-diphospho-sugar transferases"/>
    <property type="match status" value="1"/>
</dbReference>
<organism evidence="5 6">
    <name type="scientific">Geothermobacter ehrlichii</name>
    <dbReference type="NCBI Taxonomy" id="213224"/>
    <lineage>
        <taxon>Bacteria</taxon>
        <taxon>Pseudomonadati</taxon>
        <taxon>Thermodesulfobacteriota</taxon>
        <taxon>Desulfuromonadia</taxon>
        <taxon>Desulfuromonadales</taxon>
        <taxon>Geothermobacteraceae</taxon>
        <taxon>Geothermobacter</taxon>
    </lineage>
</organism>
<feature type="domain" description="Glycosyltransferase 2-like" evidence="4">
    <location>
        <begin position="7"/>
        <end position="58"/>
    </location>
</feature>
<dbReference type="Gene3D" id="3.90.550.10">
    <property type="entry name" value="Spore Coat Polysaccharide Biosynthesis Protein SpsA, Chain A"/>
    <property type="match status" value="1"/>
</dbReference>
<dbReference type="CDD" id="cd00761">
    <property type="entry name" value="Glyco_tranf_GTA_type"/>
    <property type="match status" value="1"/>
</dbReference>
<dbReference type="PANTHER" id="PTHR43630:SF1">
    <property type="entry name" value="POLY-BETA-1,6-N-ACETYL-D-GLUCOSAMINE SYNTHASE"/>
    <property type="match status" value="1"/>
</dbReference>
<dbReference type="InterPro" id="IPR029044">
    <property type="entry name" value="Nucleotide-diphossugar_trans"/>
</dbReference>
<dbReference type="Proteomes" id="UP000324159">
    <property type="component" value="Unassembled WGS sequence"/>
</dbReference>
<evidence type="ECO:0000259" key="4">
    <source>
        <dbReference type="Pfam" id="PF00535"/>
    </source>
</evidence>
<keyword evidence="2" id="KW-0328">Glycosyltransferase</keyword>
<reference evidence="5 6" key="1">
    <citation type="submission" date="2019-07" db="EMBL/GenBank/DDBJ databases">
        <title>Genomic Encyclopedia of Type Strains, Phase IV (KMG-IV): sequencing the most valuable type-strain genomes for metagenomic binning, comparative biology and taxonomic classification.</title>
        <authorList>
            <person name="Goeker M."/>
        </authorList>
    </citation>
    <scope>NUCLEOTIDE SEQUENCE [LARGE SCALE GENOMIC DNA]</scope>
    <source>
        <strain evidence="5 6">SS015</strain>
    </source>
</reference>
<evidence type="ECO:0000256" key="2">
    <source>
        <dbReference type="ARBA" id="ARBA00022676"/>
    </source>
</evidence>